<keyword evidence="3" id="KW-0285">Flavoprotein</keyword>
<comment type="similarity">
    <text evidence="2">Belongs to the FAD-dependent oxidoreductase family.</text>
</comment>
<dbReference type="InterPro" id="IPR023753">
    <property type="entry name" value="FAD/NAD-binding_dom"/>
</dbReference>
<protein>
    <submittedName>
        <fullName evidence="6">NAD(P)/FAD-dependent oxidoreductase</fullName>
    </submittedName>
</protein>
<keyword evidence="7" id="KW-1185">Reference proteome</keyword>
<comment type="caution">
    <text evidence="6">The sequence shown here is derived from an EMBL/GenBank/DDBJ whole genome shotgun (WGS) entry which is preliminary data.</text>
</comment>
<dbReference type="RefSeq" id="WP_377522601.1">
    <property type="nucleotide sequence ID" value="NZ_JBHTLD010000010.1"/>
</dbReference>
<name>A0ABW3SND2_9BACT</name>
<evidence type="ECO:0000313" key="7">
    <source>
        <dbReference type="Proteomes" id="UP001597094"/>
    </source>
</evidence>
<evidence type="ECO:0000313" key="6">
    <source>
        <dbReference type="EMBL" id="MFD1185030.1"/>
    </source>
</evidence>
<dbReference type="SUPFAM" id="SSF51905">
    <property type="entry name" value="FAD/NAD(P)-binding domain"/>
    <property type="match status" value="1"/>
</dbReference>
<dbReference type="Pfam" id="PF07992">
    <property type="entry name" value="Pyr_redox_2"/>
    <property type="match status" value="1"/>
</dbReference>
<dbReference type="PANTHER" id="PTHR43429:SF3">
    <property type="entry name" value="NITRITE REDUCTASE [NAD(P)H]"/>
    <property type="match status" value="1"/>
</dbReference>
<dbReference type="InterPro" id="IPR036188">
    <property type="entry name" value="FAD/NAD-bd_sf"/>
</dbReference>
<evidence type="ECO:0000256" key="4">
    <source>
        <dbReference type="ARBA" id="ARBA00022827"/>
    </source>
</evidence>
<organism evidence="6 7">
    <name type="scientific">Pontibacter rugosus</name>
    <dbReference type="NCBI Taxonomy" id="1745966"/>
    <lineage>
        <taxon>Bacteria</taxon>
        <taxon>Pseudomonadati</taxon>
        <taxon>Bacteroidota</taxon>
        <taxon>Cytophagia</taxon>
        <taxon>Cytophagales</taxon>
        <taxon>Hymenobacteraceae</taxon>
        <taxon>Pontibacter</taxon>
    </lineage>
</organism>
<evidence type="ECO:0000259" key="5">
    <source>
        <dbReference type="Pfam" id="PF07992"/>
    </source>
</evidence>
<dbReference type="PANTHER" id="PTHR43429">
    <property type="entry name" value="PYRIDINE NUCLEOTIDE-DISULFIDE OXIDOREDUCTASE DOMAIN-CONTAINING"/>
    <property type="match status" value="1"/>
</dbReference>
<dbReference type="PRINTS" id="PR00368">
    <property type="entry name" value="FADPNR"/>
</dbReference>
<dbReference type="Gene3D" id="3.50.50.60">
    <property type="entry name" value="FAD/NAD(P)-binding domain"/>
    <property type="match status" value="2"/>
</dbReference>
<sequence>MEETKPIADFCMNTPGRRIAIIGNGISGVTCARHIRKRDSEAQITIISGETEHFFSRTSLMYIFMGQLKYAHTKPYEDWFWEKNRLKLVYDWVLSIDFENKELQLKANQPLKYDILILALGSKPNMLNWPGQELEGVQGLYTYQDLEKMNANTANCQRAVVVGGGLIGIEMAEMILSRNIPVTFLVREKHFWGSVLPPEESELIMRHMREHHIDLRLETELQEIIDDGTGRVKAIVTTAGEEIACGFVGIGVGVHPNIELVRHTGLEVNKGILVDQHFATNVPNVYAIGDCVEYRVPLPYRKNIEQVWYTGRMHGETLAHNLTREPVKYNPGPWFNSAKFFDIEYQTYGMVPTTWSEPVQSFYWEHESGKIAFRAVFNGNDKRLHGVNALGMRLRHEFFDEALKDNWTVEQVLESMHRASFDPEFYDKHQRAMLQAYIQQFNTNLQPKKKKRNFLSFLGSRTTA</sequence>
<proteinExistence type="inferred from homology"/>
<evidence type="ECO:0000256" key="2">
    <source>
        <dbReference type="ARBA" id="ARBA00006442"/>
    </source>
</evidence>
<gene>
    <name evidence="6" type="ORF">ACFQ2O_02345</name>
</gene>
<evidence type="ECO:0000256" key="3">
    <source>
        <dbReference type="ARBA" id="ARBA00022630"/>
    </source>
</evidence>
<accession>A0ABW3SND2</accession>
<reference evidence="7" key="1">
    <citation type="journal article" date="2019" name="Int. J. Syst. Evol. Microbiol.">
        <title>The Global Catalogue of Microorganisms (GCM) 10K type strain sequencing project: providing services to taxonomists for standard genome sequencing and annotation.</title>
        <authorList>
            <consortium name="The Broad Institute Genomics Platform"/>
            <consortium name="The Broad Institute Genome Sequencing Center for Infectious Disease"/>
            <person name="Wu L."/>
            <person name="Ma J."/>
        </authorList>
    </citation>
    <scope>NUCLEOTIDE SEQUENCE [LARGE SCALE GENOMIC DNA]</scope>
    <source>
        <strain evidence="7">JCM 31319</strain>
    </source>
</reference>
<feature type="domain" description="FAD/NAD(P)-binding" evidence="5">
    <location>
        <begin position="18"/>
        <end position="307"/>
    </location>
</feature>
<keyword evidence="4" id="KW-0274">FAD</keyword>
<comment type="cofactor">
    <cofactor evidence="1">
        <name>FAD</name>
        <dbReference type="ChEBI" id="CHEBI:57692"/>
    </cofactor>
</comment>
<dbReference type="EMBL" id="JBHTLD010000010">
    <property type="protein sequence ID" value="MFD1185030.1"/>
    <property type="molecule type" value="Genomic_DNA"/>
</dbReference>
<evidence type="ECO:0000256" key="1">
    <source>
        <dbReference type="ARBA" id="ARBA00001974"/>
    </source>
</evidence>
<dbReference type="Proteomes" id="UP001597094">
    <property type="component" value="Unassembled WGS sequence"/>
</dbReference>
<dbReference type="InterPro" id="IPR050260">
    <property type="entry name" value="FAD-bd_OxRdtase"/>
</dbReference>
<dbReference type="PRINTS" id="PR00411">
    <property type="entry name" value="PNDRDTASEI"/>
</dbReference>